<comment type="caution">
    <text evidence="1">The sequence shown here is derived from an EMBL/GenBank/DDBJ whole genome shotgun (WGS) entry which is preliminary data.</text>
</comment>
<dbReference type="EMBL" id="QROY01000002">
    <property type="protein sequence ID" value="RHL71056.1"/>
    <property type="molecule type" value="Genomic_DNA"/>
</dbReference>
<reference evidence="1 2" key="1">
    <citation type="submission" date="2018-08" db="EMBL/GenBank/DDBJ databases">
        <title>A genome reference for cultivated species of the human gut microbiota.</title>
        <authorList>
            <person name="Zou Y."/>
            <person name="Xue W."/>
            <person name="Luo G."/>
        </authorList>
    </citation>
    <scope>NUCLEOTIDE SEQUENCE [LARGE SCALE GENOMIC DNA]</scope>
    <source>
        <strain evidence="1 2">AF36-7BH</strain>
    </source>
</reference>
<gene>
    <name evidence="1" type="ORF">DW007_02615</name>
</gene>
<dbReference type="AlphaFoldDB" id="A0A415MDY7"/>
<sequence>MAIGDGRRTYSDSTLKSMTKDELIDIIRCLESNLRNAHETNDIQYENCKRLLSENGIIQGGYKKKIDEQTEAWIKAGLTLSEADKEELMRMSQLRE</sequence>
<dbReference type="RefSeq" id="WP_118370276.1">
    <property type="nucleotide sequence ID" value="NZ_QROY01000002.1"/>
</dbReference>
<evidence type="ECO:0000313" key="1">
    <source>
        <dbReference type="EMBL" id="RHL71056.1"/>
    </source>
</evidence>
<dbReference type="Proteomes" id="UP000285201">
    <property type="component" value="Unassembled WGS sequence"/>
</dbReference>
<evidence type="ECO:0000313" key="2">
    <source>
        <dbReference type="Proteomes" id="UP000285201"/>
    </source>
</evidence>
<proteinExistence type="predicted"/>
<name>A0A415MDY7_9FIRM</name>
<protein>
    <submittedName>
        <fullName evidence="1">Uncharacterized protein</fullName>
    </submittedName>
</protein>
<accession>A0A415MDY7</accession>
<organism evidence="1 2">
    <name type="scientific">Lachnospira eligens</name>
    <dbReference type="NCBI Taxonomy" id="39485"/>
    <lineage>
        <taxon>Bacteria</taxon>
        <taxon>Bacillati</taxon>
        <taxon>Bacillota</taxon>
        <taxon>Clostridia</taxon>
        <taxon>Lachnospirales</taxon>
        <taxon>Lachnospiraceae</taxon>
        <taxon>Lachnospira</taxon>
    </lineage>
</organism>